<dbReference type="Pfam" id="PF04815">
    <property type="entry name" value="Sec23_helical"/>
    <property type="match status" value="1"/>
</dbReference>
<dbReference type="InterPro" id="IPR006895">
    <property type="entry name" value="Znf_Sec23_Sec24"/>
</dbReference>
<evidence type="ECO:0000259" key="8">
    <source>
        <dbReference type="Pfam" id="PF04811"/>
    </source>
</evidence>
<dbReference type="InterPro" id="IPR036174">
    <property type="entry name" value="Znf_Sec23_Sec24_sf"/>
</dbReference>
<gene>
    <name evidence="11" type="ORF">JL09_g3051</name>
</gene>
<dbReference type="GO" id="GO:0000139">
    <property type="term" value="C:Golgi membrane"/>
    <property type="evidence" value="ECO:0007669"/>
    <property type="project" value="UniProtKB-SubCell"/>
</dbReference>
<dbReference type="InterPro" id="IPR006896">
    <property type="entry name" value="Sec23/24_trunk_dom"/>
</dbReference>
<reference evidence="12" key="1">
    <citation type="journal article" date="2014" name="Microb. Cell Fact.">
        <title>Exploiting Issatchenkia orientalis SD108 for succinic acid production.</title>
        <authorList>
            <person name="Xiao H."/>
            <person name="Shao Z."/>
            <person name="Jiang Y."/>
            <person name="Dole S."/>
            <person name="Zhao H."/>
        </authorList>
    </citation>
    <scope>NUCLEOTIDE SEQUENCE [LARGE SCALE GENOMIC DNA]</scope>
    <source>
        <strain evidence="12">SD108</strain>
    </source>
</reference>
<dbReference type="GO" id="GO:0000149">
    <property type="term" value="F:SNARE binding"/>
    <property type="evidence" value="ECO:0007669"/>
    <property type="project" value="TreeGrafter"/>
</dbReference>
<dbReference type="Gene3D" id="2.30.30.380">
    <property type="entry name" value="Zn-finger domain of Sec23/24"/>
    <property type="match status" value="1"/>
</dbReference>
<dbReference type="Pfam" id="PF04810">
    <property type="entry name" value="zf-Sec23_Sec24"/>
    <property type="match status" value="1"/>
</dbReference>
<dbReference type="Gene3D" id="1.20.120.730">
    <property type="entry name" value="Sec23/Sec24 helical domain"/>
    <property type="match status" value="1"/>
</dbReference>
<protein>
    <recommendedName>
        <fullName evidence="13">SED5-binding protein 3</fullName>
    </recommendedName>
</protein>
<comment type="similarity">
    <text evidence="2">Belongs to the SEC23/SEC24 family. SEC24 subfamily.</text>
</comment>
<dbReference type="Pfam" id="PF08033">
    <property type="entry name" value="Sec23_BS"/>
    <property type="match status" value="1"/>
</dbReference>
<comment type="caution">
    <text evidence="11">The sequence shown here is derived from an EMBL/GenBank/DDBJ whole genome shotgun (WGS) entry which is preliminary data.</text>
</comment>
<dbReference type="SUPFAM" id="SSF82919">
    <property type="entry name" value="Zn-finger domain of Sec23/24"/>
    <property type="match status" value="1"/>
</dbReference>
<evidence type="ECO:0000313" key="12">
    <source>
        <dbReference type="Proteomes" id="UP000029867"/>
    </source>
</evidence>
<dbReference type="InterPro" id="IPR029006">
    <property type="entry name" value="ADF-H/Gelsolin-like_dom_sf"/>
</dbReference>
<keyword evidence="3" id="KW-0813">Transport</keyword>
<name>A0A099NYS2_PICKU</name>
<evidence type="ECO:0000256" key="4">
    <source>
        <dbReference type="ARBA" id="ARBA00022927"/>
    </source>
</evidence>
<organism evidence="11 12">
    <name type="scientific">Pichia kudriavzevii</name>
    <name type="common">Yeast</name>
    <name type="synonym">Issatchenkia orientalis</name>
    <dbReference type="NCBI Taxonomy" id="4909"/>
    <lineage>
        <taxon>Eukaryota</taxon>
        <taxon>Fungi</taxon>
        <taxon>Dikarya</taxon>
        <taxon>Ascomycota</taxon>
        <taxon>Saccharomycotina</taxon>
        <taxon>Pichiomycetes</taxon>
        <taxon>Pichiales</taxon>
        <taxon>Pichiaceae</taxon>
        <taxon>Pichia</taxon>
    </lineage>
</organism>
<dbReference type="SUPFAM" id="SSF81811">
    <property type="entry name" value="Helical domain of Sec23/24"/>
    <property type="match status" value="1"/>
</dbReference>
<dbReference type="EMBL" id="JQFK01000029">
    <property type="protein sequence ID" value="KGK37780.1"/>
    <property type="molecule type" value="Genomic_DNA"/>
</dbReference>
<dbReference type="InterPro" id="IPR050550">
    <property type="entry name" value="SEC23_SEC24_subfamily"/>
</dbReference>
<dbReference type="Gene3D" id="2.60.40.1670">
    <property type="entry name" value="beta-sandwich domain of Sec23/24"/>
    <property type="match status" value="1"/>
</dbReference>
<comment type="subcellular location">
    <subcellularLocation>
        <location evidence="1">Golgi apparatus membrane</location>
    </subcellularLocation>
</comment>
<evidence type="ECO:0000313" key="11">
    <source>
        <dbReference type="EMBL" id="KGK37780.1"/>
    </source>
</evidence>
<accession>A0A099NYS2</accession>
<evidence type="ECO:0000259" key="10">
    <source>
        <dbReference type="Pfam" id="PF08033"/>
    </source>
</evidence>
<dbReference type="GO" id="GO:0090110">
    <property type="term" value="P:COPII-coated vesicle cargo loading"/>
    <property type="evidence" value="ECO:0007669"/>
    <property type="project" value="TreeGrafter"/>
</dbReference>
<dbReference type="InterPro" id="IPR006900">
    <property type="entry name" value="Sec23/24_helical_dom"/>
</dbReference>
<dbReference type="Gene3D" id="3.40.20.10">
    <property type="entry name" value="Severin"/>
    <property type="match status" value="1"/>
</dbReference>
<dbReference type="HOGENOM" id="CLU_004589_1_0_1"/>
<dbReference type="GO" id="GO:0006886">
    <property type="term" value="P:intracellular protein transport"/>
    <property type="evidence" value="ECO:0007669"/>
    <property type="project" value="InterPro"/>
</dbReference>
<dbReference type="InterPro" id="IPR036180">
    <property type="entry name" value="Gelsolin-like_dom_sf"/>
</dbReference>
<dbReference type="GO" id="GO:0070971">
    <property type="term" value="C:endoplasmic reticulum exit site"/>
    <property type="evidence" value="ECO:0007669"/>
    <property type="project" value="TreeGrafter"/>
</dbReference>
<keyword evidence="4" id="KW-0653">Protein transport</keyword>
<feature type="compositionally biased region" description="Polar residues" evidence="6">
    <location>
        <begin position="25"/>
        <end position="40"/>
    </location>
</feature>
<evidence type="ECO:0000259" key="9">
    <source>
        <dbReference type="Pfam" id="PF04815"/>
    </source>
</evidence>
<evidence type="ECO:0000256" key="2">
    <source>
        <dbReference type="ARBA" id="ARBA00008334"/>
    </source>
</evidence>
<evidence type="ECO:0000256" key="1">
    <source>
        <dbReference type="ARBA" id="ARBA00004394"/>
    </source>
</evidence>
<dbReference type="SUPFAM" id="SSF81995">
    <property type="entry name" value="beta-sandwich domain of Sec23/24"/>
    <property type="match status" value="1"/>
</dbReference>
<keyword evidence="5" id="KW-0333">Golgi apparatus</keyword>
<evidence type="ECO:0008006" key="13">
    <source>
        <dbReference type="Google" id="ProtNLM"/>
    </source>
</evidence>
<dbReference type="PANTHER" id="PTHR13803:SF4">
    <property type="entry name" value="SECRETORY 24CD, ISOFORM C"/>
    <property type="match status" value="1"/>
</dbReference>
<evidence type="ECO:0000259" key="7">
    <source>
        <dbReference type="Pfam" id="PF04810"/>
    </source>
</evidence>
<feature type="region of interest" description="Disordered" evidence="6">
    <location>
        <begin position="25"/>
        <end position="46"/>
    </location>
</feature>
<dbReference type="InterPro" id="IPR036465">
    <property type="entry name" value="vWFA_dom_sf"/>
</dbReference>
<dbReference type="PANTHER" id="PTHR13803">
    <property type="entry name" value="SEC24-RELATED PROTEIN"/>
    <property type="match status" value="1"/>
</dbReference>
<dbReference type="AlphaFoldDB" id="A0A099NYS2"/>
<evidence type="ECO:0000256" key="3">
    <source>
        <dbReference type="ARBA" id="ARBA00022448"/>
    </source>
</evidence>
<dbReference type="Gene3D" id="3.40.50.410">
    <property type="entry name" value="von Willebrand factor, type A domain"/>
    <property type="match status" value="1"/>
</dbReference>
<sequence>MDPQNGFVGGQQDVLAQSLENLSFGSSENLNTTQNSNNKAPRSKRRGNHAFHNLTSQSQLLQDSYVDPNEAAFAIGLVPPQMNASNILNQTPTMAGTPAFQQQGFVQALEQHNSNAPTQQLASQIDDSKHVLRSPKVQERGVSENSDLYNINTPTVIDDLSISSLRNKMNETYQKDPFLSFEHVSPPLAGTRYQAIDQANATPHYSRMTLYSVPYSEELRKQSKIPLGMVLRPFAEFGPESEVPMKVPQIKIFQGQTVPRCRRCRAYLNPGMQYGINTMTCNICGFVSPVPEEYAATVDHRGIREDYHIRPELHTGVVDYVVPKDYNLDSEVEPNPTHRVFLIDLTHSAYKSKLVETVCSAVRMSLYKDDGTSNLPEGTKIAIVGYDTSLHFYDLSPGLLQASVSIVTDLEDPFIPFEGGLFVDPVESSDIIELTLATIEQSIRYIQPEPALGSALKVCGDLLSEVGGGQIIAVLSTIPSFGPGNLIPKQQTNGKSDLEFIKETTTADNKYYQQLTDKFIKNNIGVNLFVASQSNVDLINLASFATGTGGTIRDFLPFNVERDEITLIFEIKKAVQNLAGYQCQLKIRCSHGLHVKNYYGPFPTTSGVNAPTIAIVSGDTSIVADFAYDNKLDTKKDAHFQAALLYTSKDGVRKVRVVNSILSVTQKINHVFDFSDQDAVAKVLITKACENFRSSALTATKNSLIMECAEIMASYKHHVASYNAMPTQLILPQSLKTLPMTILAVLKSKAFRQKLHFSDLRVDSLTKLSQYNLTKLSTYLYPALFCIHSLDEDDFMVDDETGLMNIGKMLPLSVSNLEFGGAYLIFNCDRIFIWLHSEVNPLLLQDLFGPHIDSLSKVTSHISSLPDLDTYISHQVRNMISFLTKHYNGLEKQSIEICRFRVDPNEMEFHQMFVEEKSDDLVWSYADFLKELHKQIDIKEKGISSLNSANSNDNDGENISRKFGIF</sequence>
<feature type="domain" description="Sec23/Sec24 trunk" evidence="8">
    <location>
        <begin position="334"/>
        <end position="573"/>
    </location>
</feature>
<evidence type="ECO:0000256" key="6">
    <source>
        <dbReference type="SAM" id="MobiDB-lite"/>
    </source>
</evidence>
<dbReference type="SUPFAM" id="SSF82754">
    <property type="entry name" value="C-terminal, gelsolin-like domain of Sec23/24"/>
    <property type="match status" value="1"/>
</dbReference>
<feature type="domain" description="Sec23/Sec24 beta-sandwich" evidence="10">
    <location>
        <begin position="580"/>
        <end position="664"/>
    </location>
</feature>
<dbReference type="SUPFAM" id="SSF53300">
    <property type="entry name" value="vWA-like"/>
    <property type="match status" value="1"/>
</dbReference>
<dbReference type="eggNOG" id="KOG1984">
    <property type="taxonomic scope" value="Eukaryota"/>
</dbReference>
<dbReference type="GO" id="GO:0008270">
    <property type="term" value="F:zinc ion binding"/>
    <property type="evidence" value="ECO:0007669"/>
    <property type="project" value="InterPro"/>
</dbReference>
<proteinExistence type="inferred from homology"/>
<feature type="domain" description="Sec23/Sec24 helical" evidence="9">
    <location>
        <begin position="676"/>
        <end position="777"/>
    </location>
</feature>
<dbReference type="Pfam" id="PF04811">
    <property type="entry name" value="Sec23_trunk"/>
    <property type="match status" value="1"/>
</dbReference>
<dbReference type="VEuPathDB" id="FungiDB:C5L36_0A05750"/>
<feature type="domain" description="Zinc finger Sec23/Sec24-type" evidence="7">
    <location>
        <begin position="259"/>
        <end position="294"/>
    </location>
</feature>
<dbReference type="GO" id="GO:0030127">
    <property type="term" value="C:COPII vesicle coat"/>
    <property type="evidence" value="ECO:0007669"/>
    <property type="project" value="InterPro"/>
</dbReference>
<dbReference type="Proteomes" id="UP000029867">
    <property type="component" value="Unassembled WGS sequence"/>
</dbReference>
<dbReference type="InterPro" id="IPR012990">
    <property type="entry name" value="Beta-sandwich_Sec23_24"/>
</dbReference>
<dbReference type="InterPro" id="IPR036175">
    <property type="entry name" value="Sec23/24_helical_dom_sf"/>
</dbReference>
<evidence type="ECO:0000256" key="5">
    <source>
        <dbReference type="ARBA" id="ARBA00023034"/>
    </source>
</evidence>